<dbReference type="RefSeq" id="WP_009581182.1">
    <property type="nucleotide sequence ID" value="NZ_AMZN01000054.1"/>
</dbReference>
<dbReference type="AlphaFoldDB" id="L8JST2"/>
<evidence type="ECO:0000259" key="4">
    <source>
        <dbReference type="PROSITE" id="PS50110"/>
    </source>
</evidence>
<evidence type="ECO:0000313" key="6">
    <source>
        <dbReference type="Proteomes" id="UP000011135"/>
    </source>
</evidence>
<dbReference type="Proteomes" id="UP000011135">
    <property type="component" value="Unassembled WGS sequence"/>
</dbReference>
<dbReference type="OrthoDB" id="1524091at2"/>
<evidence type="ECO:0000313" key="5">
    <source>
        <dbReference type="EMBL" id="ELR70422.1"/>
    </source>
</evidence>
<evidence type="ECO:0000256" key="3">
    <source>
        <dbReference type="PROSITE-ProRule" id="PRU00169"/>
    </source>
</evidence>
<dbReference type="CDD" id="cd17546">
    <property type="entry name" value="REC_hyHK_CKI1_RcsC-like"/>
    <property type="match status" value="1"/>
</dbReference>
<dbReference type="Gene3D" id="3.40.50.2300">
    <property type="match status" value="1"/>
</dbReference>
<dbReference type="InterPro" id="IPR050595">
    <property type="entry name" value="Bact_response_regulator"/>
</dbReference>
<gene>
    <name evidence="5" type="ORF">C900_03776</name>
</gene>
<dbReference type="eggNOG" id="COG0784">
    <property type="taxonomic scope" value="Bacteria"/>
</dbReference>
<feature type="modified residue" description="4-aspartylphosphate" evidence="3">
    <location>
        <position position="55"/>
    </location>
</feature>
<dbReference type="EMBL" id="AMZN01000054">
    <property type="protein sequence ID" value="ELR70422.1"/>
    <property type="molecule type" value="Genomic_DNA"/>
</dbReference>
<dbReference type="PROSITE" id="PS50110">
    <property type="entry name" value="RESPONSE_REGULATORY"/>
    <property type="match status" value="1"/>
</dbReference>
<sequence length="154" mass="17795">MNVLLIDDDEDTNFLMGILMKKSQVVDLYAIQSNATAALDWLKKEEFKPDCIFVDIQMPDMNGFAFVEVYEKLFVEKFPQTQLFFLSSSAIPEDQEQAKKFRSVQGFITKPLNPKQLQEINVCFHKEPIQPSSPVCFISSDEVRPEYRTPPHKL</sequence>
<dbReference type="GO" id="GO:0000160">
    <property type="term" value="P:phosphorelay signal transduction system"/>
    <property type="evidence" value="ECO:0007669"/>
    <property type="project" value="UniProtKB-KW"/>
</dbReference>
<keyword evidence="1 3" id="KW-0597">Phosphoprotein</keyword>
<feature type="domain" description="Response regulatory" evidence="4">
    <location>
        <begin position="2"/>
        <end position="125"/>
    </location>
</feature>
<reference evidence="5 6" key="1">
    <citation type="submission" date="2012-12" db="EMBL/GenBank/DDBJ databases">
        <title>Genome assembly of Fulvivirga imtechensis AK7.</title>
        <authorList>
            <person name="Nupur N."/>
            <person name="Khatri I."/>
            <person name="Kumar R."/>
            <person name="Subramanian S."/>
            <person name="Pinnaka A."/>
        </authorList>
    </citation>
    <scope>NUCLEOTIDE SEQUENCE [LARGE SCALE GENOMIC DNA]</scope>
    <source>
        <strain evidence="5 6">AK7</strain>
    </source>
</reference>
<name>L8JST2_9BACT</name>
<comment type="caution">
    <text evidence="5">The sequence shown here is derived from an EMBL/GenBank/DDBJ whole genome shotgun (WGS) entry which is preliminary data.</text>
</comment>
<dbReference type="STRING" id="1237149.C900_03776"/>
<dbReference type="Pfam" id="PF00072">
    <property type="entry name" value="Response_reg"/>
    <property type="match status" value="1"/>
</dbReference>
<dbReference type="InterPro" id="IPR011006">
    <property type="entry name" value="CheY-like_superfamily"/>
</dbReference>
<accession>L8JST2</accession>
<keyword evidence="2" id="KW-0902">Two-component regulatory system</keyword>
<dbReference type="SMART" id="SM00448">
    <property type="entry name" value="REC"/>
    <property type="match status" value="1"/>
</dbReference>
<dbReference type="InterPro" id="IPR001789">
    <property type="entry name" value="Sig_transdc_resp-reg_receiver"/>
</dbReference>
<evidence type="ECO:0000256" key="2">
    <source>
        <dbReference type="ARBA" id="ARBA00023012"/>
    </source>
</evidence>
<protein>
    <submittedName>
        <fullName evidence="5">Response regulator</fullName>
    </submittedName>
</protein>
<proteinExistence type="predicted"/>
<dbReference type="SUPFAM" id="SSF52172">
    <property type="entry name" value="CheY-like"/>
    <property type="match status" value="1"/>
</dbReference>
<dbReference type="PANTHER" id="PTHR44591:SF14">
    <property type="entry name" value="PROTEIN PILG"/>
    <property type="match status" value="1"/>
</dbReference>
<organism evidence="5 6">
    <name type="scientific">Fulvivirga imtechensis AK7</name>
    <dbReference type="NCBI Taxonomy" id="1237149"/>
    <lineage>
        <taxon>Bacteria</taxon>
        <taxon>Pseudomonadati</taxon>
        <taxon>Bacteroidota</taxon>
        <taxon>Cytophagia</taxon>
        <taxon>Cytophagales</taxon>
        <taxon>Fulvivirgaceae</taxon>
        <taxon>Fulvivirga</taxon>
    </lineage>
</organism>
<evidence type="ECO:0000256" key="1">
    <source>
        <dbReference type="ARBA" id="ARBA00022553"/>
    </source>
</evidence>
<dbReference type="PANTHER" id="PTHR44591">
    <property type="entry name" value="STRESS RESPONSE REGULATOR PROTEIN 1"/>
    <property type="match status" value="1"/>
</dbReference>
<keyword evidence="6" id="KW-1185">Reference proteome</keyword>